<dbReference type="Proteomes" id="UP000035704">
    <property type="component" value="Chromosome"/>
</dbReference>
<dbReference type="CDD" id="cd03673">
    <property type="entry name" value="NUDIX_Ap6A_hydrolase"/>
    <property type="match status" value="1"/>
</dbReference>
<organism evidence="1 2">
    <name type="scientific">Clostridium aceticum</name>
    <dbReference type="NCBI Taxonomy" id="84022"/>
    <lineage>
        <taxon>Bacteria</taxon>
        <taxon>Bacillati</taxon>
        <taxon>Bacillota</taxon>
        <taxon>Clostridia</taxon>
        <taxon>Eubacteriales</taxon>
        <taxon>Clostridiaceae</taxon>
        <taxon>Clostridium</taxon>
    </lineage>
</organism>
<dbReference type="RefSeq" id="WP_044823797.1">
    <property type="nucleotide sequence ID" value="NZ_CP009687.1"/>
</dbReference>
<accession>A0A0D8ICB3</accession>
<sequence length="149" mass="16974">MIFRNCAGGVVFYANQVFLLKNEKSEWVLPKGKIRNDDTSIDAALSRVKIETGISAEILLTAGDTCYEFFSISRKQPVCNQITWYIMKATNKNFEIDAKLGFKGGGFYPIDEALDMITYSQDQSLVSLSYKKYKEIMKEKKENKEKLAV</sequence>
<dbReference type="Gene3D" id="3.90.79.10">
    <property type="entry name" value="Nucleoside Triphosphate Pyrophosphohydrolase"/>
    <property type="match status" value="1"/>
</dbReference>
<dbReference type="OrthoDB" id="1848782at2"/>
<dbReference type="PROSITE" id="PS51462">
    <property type="entry name" value="NUDIX"/>
    <property type="match status" value="1"/>
</dbReference>
<dbReference type="Pfam" id="PF00293">
    <property type="entry name" value="NUDIX"/>
    <property type="match status" value="1"/>
</dbReference>
<evidence type="ECO:0000313" key="1">
    <source>
        <dbReference type="EMBL" id="AKL95056.1"/>
    </source>
</evidence>
<dbReference type="InterPro" id="IPR000086">
    <property type="entry name" value="NUDIX_hydrolase_dom"/>
</dbReference>
<gene>
    <name evidence="1" type="ORF">CACET_c16070</name>
</gene>
<name>A0A0D8ICB3_9CLOT</name>
<keyword evidence="2" id="KW-1185">Reference proteome</keyword>
<dbReference type="EMBL" id="CP009687">
    <property type="protein sequence ID" value="AKL95056.1"/>
    <property type="molecule type" value="Genomic_DNA"/>
</dbReference>
<dbReference type="SUPFAM" id="SSF55811">
    <property type="entry name" value="Nudix"/>
    <property type="match status" value="1"/>
</dbReference>
<dbReference type="InterPro" id="IPR015797">
    <property type="entry name" value="NUDIX_hydrolase-like_dom_sf"/>
</dbReference>
<dbReference type="AlphaFoldDB" id="A0A0D8ICB3"/>
<proteinExistence type="predicted"/>
<evidence type="ECO:0000313" key="2">
    <source>
        <dbReference type="Proteomes" id="UP000035704"/>
    </source>
</evidence>
<dbReference type="STRING" id="84022.CACET_c16070"/>
<reference evidence="1 2" key="1">
    <citation type="submission" date="2014-10" db="EMBL/GenBank/DDBJ databases">
        <title>Genome sequence of Clostridium aceticum DSM 1496.</title>
        <authorList>
            <person name="Poehlein A."/>
            <person name="Schiel-Bengelsdorf B."/>
            <person name="Gottschalk G."/>
            <person name="Duerre P."/>
            <person name="Daniel R."/>
        </authorList>
    </citation>
    <scope>NUCLEOTIDE SEQUENCE [LARGE SCALE GENOMIC DNA]</scope>
    <source>
        <strain evidence="1 2">DSM 1496</strain>
    </source>
</reference>
<dbReference type="PATRIC" id="fig|84022.5.peg.3063"/>
<protein>
    <submittedName>
        <fullName evidence="1">ADP-ribose pyrophosphatase</fullName>
    </submittedName>
</protein>
<dbReference type="KEGG" id="cace:CACET_c16070"/>